<dbReference type="OrthoDB" id="9779630at2"/>
<evidence type="ECO:0000313" key="4">
    <source>
        <dbReference type="Proteomes" id="UP000295418"/>
    </source>
</evidence>
<feature type="coiled-coil region" evidence="2">
    <location>
        <begin position="108"/>
        <end position="135"/>
    </location>
</feature>
<sequence length="230" mass="25965">MGVFNRIKTMTVASINEMLDKVEDPIVMLNQYIRDMEEEIAKAELTVARQMANERKLKGQMEEHLRQASNREAKAAVALKNGNELAARQAMEEKLYFMEKATDIGNLHTQSSAQAEDLKAQLHEMKDEFYKLRNKRNELASRAQMAKAKKQMAQTMYNGVIESGSASRGFERIEEKIMQMEAEADVARMPYSGNAAYGGTSIDPLKQARVDEQLEQLKAKLNADTPKASE</sequence>
<comment type="similarity">
    <text evidence="1">Belongs to the PspA/Vipp/IM30 family.</text>
</comment>
<dbReference type="Proteomes" id="UP000295418">
    <property type="component" value="Unassembled WGS sequence"/>
</dbReference>
<feature type="coiled-coil region" evidence="2">
    <location>
        <begin position="26"/>
        <end position="71"/>
    </location>
</feature>
<keyword evidence="4" id="KW-1185">Reference proteome</keyword>
<reference evidence="3 4" key="1">
    <citation type="submission" date="2019-03" db="EMBL/GenBank/DDBJ databases">
        <authorList>
            <person name="Kim M.K.M."/>
        </authorList>
    </citation>
    <scope>NUCLEOTIDE SEQUENCE [LARGE SCALE GENOMIC DNA]</scope>
    <source>
        <strain evidence="3 4">18JY21-1</strain>
    </source>
</reference>
<dbReference type="PANTHER" id="PTHR31088:SF6">
    <property type="entry name" value="PHAGE SHOCK PROTEIN A"/>
    <property type="match status" value="1"/>
</dbReference>
<evidence type="ECO:0000256" key="2">
    <source>
        <dbReference type="SAM" id="Coils"/>
    </source>
</evidence>
<name>A0A4R4EDC4_9BACL</name>
<dbReference type="PANTHER" id="PTHR31088">
    <property type="entry name" value="MEMBRANE-ASSOCIATED PROTEIN VIPP1, CHLOROPLASTIC"/>
    <property type="match status" value="1"/>
</dbReference>
<dbReference type="InterPro" id="IPR007157">
    <property type="entry name" value="PspA_VIPP1"/>
</dbReference>
<organism evidence="3 4">
    <name type="scientific">Paenibacillus albiflavus</name>
    <dbReference type="NCBI Taxonomy" id="2545760"/>
    <lineage>
        <taxon>Bacteria</taxon>
        <taxon>Bacillati</taxon>
        <taxon>Bacillota</taxon>
        <taxon>Bacilli</taxon>
        <taxon>Bacillales</taxon>
        <taxon>Paenibacillaceae</taxon>
        <taxon>Paenibacillus</taxon>
    </lineage>
</organism>
<dbReference type="RefSeq" id="WP_132417803.1">
    <property type="nucleotide sequence ID" value="NZ_SKFG01000008.1"/>
</dbReference>
<comment type="caution">
    <text evidence="3">The sequence shown here is derived from an EMBL/GenBank/DDBJ whole genome shotgun (WGS) entry which is preliminary data.</text>
</comment>
<dbReference type="AlphaFoldDB" id="A0A4R4EDC4"/>
<evidence type="ECO:0000256" key="1">
    <source>
        <dbReference type="ARBA" id="ARBA00043985"/>
    </source>
</evidence>
<proteinExistence type="inferred from homology"/>
<keyword evidence="2" id="KW-0175">Coiled coil</keyword>
<dbReference type="Pfam" id="PF04012">
    <property type="entry name" value="PspA_IM30"/>
    <property type="match status" value="1"/>
</dbReference>
<protein>
    <submittedName>
        <fullName evidence="3">PspA/IM30 family protein</fullName>
    </submittedName>
</protein>
<accession>A0A4R4EDC4</accession>
<gene>
    <name evidence="3" type="ORF">E0485_09565</name>
</gene>
<evidence type="ECO:0000313" key="3">
    <source>
        <dbReference type="EMBL" id="TCZ77719.1"/>
    </source>
</evidence>
<dbReference type="EMBL" id="SKFG01000008">
    <property type="protein sequence ID" value="TCZ77719.1"/>
    <property type="molecule type" value="Genomic_DNA"/>
</dbReference>